<dbReference type="GO" id="GO:0016987">
    <property type="term" value="F:sigma factor activity"/>
    <property type="evidence" value="ECO:0007669"/>
    <property type="project" value="UniProtKB-KW"/>
</dbReference>
<dbReference type="InterPro" id="IPR036388">
    <property type="entry name" value="WH-like_DNA-bd_sf"/>
</dbReference>
<organism evidence="9 10">
    <name type="scientific">Catellatospora methionotrophica</name>
    <dbReference type="NCBI Taxonomy" id="121620"/>
    <lineage>
        <taxon>Bacteria</taxon>
        <taxon>Bacillati</taxon>
        <taxon>Actinomycetota</taxon>
        <taxon>Actinomycetes</taxon>
        <taxon>Micromonosporales</taxon>
        <taxon>Micromonosporaceae</taxon>
        <taxon>Catellatospora</taxon>
    </lineage>
</organism>
<dbReference type="Gene3D" id="1.10.10.10">
    <property type="entry name" value="Winged helix-like DNA-binding domain superfamily/Winged helix DNA-binding domain"/>
    <property type="match status" value="1"/>
</dbReference>
<evidence type="ECO:0000256" key="5">
    <source>
        <dbReference type="ARBA" id="ARBA00023163"/>
    </source>
</evidence>
<keyword evidence="5" id="KW-0804">Transcription</keyword>
<keyword evidence="10" id="KW-1185">Reference proteome</keyword>
<evidence type="ECO:0000256" key="3">
    <source>
        <dbReference type="ARBA" id="ARBA00023082"/>
    </source>
</evidence>
<dbReference type="InterPro" id="IPR039425">
    <property type="entry name" value="RNA_pol_sigma-70-like"/>
</dbReference>
<dbReference type="NCBIfam" id="TIGR02937">
    <property type="entry name" value="sigma70-ECF"/>
    <property type="match status" value="1"/>
</dbReference>
<dbReference type="Pfam" id="PF04542">
    <property type="entry name" value="Sigma70_r2"/>
    <property type="match status" value="1"/>
</dbReference>
<dbReference type="PANTHER" id="PTHR43133:SF50">
    <property type="entry name" value="ECF RNA POLYMERASE SIGMA FACTOR SIGM"/>
    <property type="match status" value="1"/>
</dbReference>
<dbReference type="InterPro" id="IPR014284">
    <property type="entry name" value="RNA_pol_sigma-70_dom"/>
</dbReference>
<feature type="domain" description="RNA polymerase sigma-70 region 2" evidence="7">
    <location>
        <begin position="25"/>
        <end position="89"/>
    </location>
</feature>
<accession>A0A8J3PJT8</accession>
<evidence type="ECO:0000313" key="10">
    <source>
        <dbReference type="Proteomes" id="UP000660339"/>
    </source>
</evidence>
<evidence type="ECO:0000313" key="9">
    <source>
        <dbReference type="EMBL" id="GIG17771.1"/>
    </source>
</evidence>
<evidence type="ECO:0000256" key="1">
    <source>
        <dbReference type="ARBA" id="ARBA00010641"/>
    </source>
</evidence>
<evidence type="ECO:0000256" key="6">
    <source>
        <dbReference type="SAM" id="MobiDB-lite"/>
    </source>
</evidence>
<dbReference type="InterPro" id="IPR013324">
    <property type="entry name" value="RNA_pol_sigma_r3/r4-like"/>
</dbReference>
<dbReference type="Pfam" id="PF08281">
    <property type="entry name" value="Sigma70_r4_2"/>
    <property type="match status" value="1"/>
</dbReference>
<comment type="caution">
    <text evidence="9">The sequence shown here is derived from an EMBL/GenBank/DDBJ whole genome shotgun (WGS) entry which is preliminary data.</text>
</comment>
<evidence type="ECO:0000256" key="2">
    <source>
        <dbReference type="ARBA" id="ARBA00023015"/>
    </source>
</evidence>
<proteinExistence type="inferred from homology"/>
<keyword evidence="3" id="KW-0731">Sigma factor</keyword>
<dbReference type="GO" id="GO:0003677">
    <property type="term" value="F:DNA binding"/>
    <property type="evidence" value="ECO:0007669"/>
    <property type="project" value="UniProtKB-KW"/>
</dbReference>
<dbReference type="SUPFAM" id="SSF88659">
    <property type="entry name" value="Sigma3 and sigma4 domains of RNA polymerase sigma factors"/>
    <property type="match status" value="1"/>
</dbReference>
<dbReference type="InterPro" id="IPR007627">
    <property type="entry name" value="RNA_pol_sigma70_r2"/>
</dbReference>
<feature type="region of interest" description="Disordered" evidence="6">
    <location>
        <begin position="168"/>
        <end position="190"/>
    </location>
</feature>
<dbReference type="PANTHER" id="PTHR43133">
    <property type="entry name" value="RNA POLYMERASE ECF-TYPE SIGMA FACTO"/>
    <property type="match status" value="1"/>
</dbReference>
<dbReference type="Gene3D" id="1.10.1740.10">
    <property type="match status" value="1"/>
</dbReference>
<dbReference type="InterPro" id="IPR013249">
    <property type="entry name" value="RNA_pol_sigma70_r4_t2"/>
</dbReference>
<evidence type="ECO:0000256" key="4">
    <source>
        <dbReference type="ARBA" id="ARBA00023125"/>
    </source>
</evidence>
<dbReference type="EMBL" id="BONJ01000035">
    <property type="protein sequence ID" value="GIG17771.1"/>
    <property type="molecule type" value="Genomic_DNA"/>
</dbReference>
<evidence type="ECO:0000259" key="8">
    <source>
        <dbReference type="Pfam" id="PF08281"/>
    </source>
</evidence>
<feature type="domain" description="RNA polymerase sigma factor 70 region 4 type 2" evidence="8">
    <location>
        <begin position="112"/>
        <end position="164"/>
    </location>
</feature>
<keyword evidence="4" id="KW-0238">DNA-binding</keyword>
<reference evidence="9" key="1">
    <citation type="submission" date="2021-01" db="EMBL/GenBank/DDBJ databases">
        <title>Whole genome shotgun sequence of Catellatospora methionotrophica NBRC 14553.</title>
        <authorList>
            <person name="Komaki H."/>
            <person name="Tamura T."/>
        </authorList>
    </citation>
    <scope>NUCLEOTIDE SEQUENCE</scope>
    <source>
        <strain evidence="9">NBRC 14553</strain>
    </source>
</reference>
<protein>
    <submittedName>
        <fullName evidence="9">Uncharacterized protein</fullName>
    </submittedName>
</protein>
<keyword evidence="2" id="KW-0805">Transcription regulation</keyword>
<dbReference type="AlphaFoldDB" id="A0A8J3PJT8"/>
<dbReference type="GO" id="GO:0006352">
    <property type="term" value="P:DNA-templated transcription initiation"/>
    <property type="evidence" value="ECO:0007669"/>
    <property type="project" value="InterPro"/>
</dbReference>
<sequence>MPLSARAPRPAVRRALDAADFDAFYQANYAGTVAVAFGLTGDREQARDLAQEAYCRAWQRWPDISGYDSPAAWVYRVTVNLARSRWRNLRVAAAHLVRQRPADVPAVEPEHVALVTALRALPMDQRQAIVLHHLVDLPVTEVARQMGVPVGTVKSWLHRGRTELAALLGEHSADGRPVPPGDVRRRGDQRRLRRQAMKTIAAATACVLVVLCAIRVLPDRDELPQPAHSPSPSVSRPSGSLPSGSPPSPPAVSPVAADDPIRDVDWRTAVITVPAAPHCPSGRLTFRTGRGPTDAEVITSGGAYPQLQLSAERVAYGDLAGDGAAEAVLHADCLSGAEDSGDGSSHLLVVAREQGGTLRALGWAGERGAIFTSVWVAEHVLNAEMQPWHAGPQDYRMGMAYGYRWTGKEFARQDVSAGYPPVLPTVDGRRLDLTGVADLLQCGGLPAPAGPVRPVFDADGVARDGDRQWRLIPGAPSNGPYLPLLLPQRRPYLMLSVLCVPGDPQDTTAMTALGANLVVFDPAPDGWLAVARVPTPAGHSVSRWEVTAGGLLVATDPPGEGPDVEKTYSWNGTLFAE</sequence>
<dbReference type="CDD" id="cd06171">
    <property type="entry name" value="Sigma70_r4"/>
    <property type="match status" value="1"/>
</dbReference>
<feature type="compositionally biased region" description="Low complexity" evidence="6">
    <location>
        <begin position="226"/>
        <end position="243"/>
    </location>
</feature>
<dbReference type="SUPFAM" id="SSF88946">
    <property type="entry name" value="Sigma2 domain of RNA polymerase sigma factors"/>
    <property type="match status" value="1"/>
</dbReference>
<feature type="region of interest" description="Disordered" evidence="6">
    <location>
        <begin position="221"/>
        <end position="257"/>
    </location>
</feature>
<name>A0A8J3PJT8_9ACTN</name>
<comment type="similarity">
    <text evidence="1">Belongs to the sigma-70 factor family. ECF subfamily.</text>
</comment>
<evidence type="ECO:0000259" key="7">
    <source>
        <dbReference type="Pfam" id="PF04542"/>
    </source>
</evidence>
<dbReference type="Proteomes" id="UP000660339">
    <property type="component" value="Unassembled WGS sequence"/>
</dbReference>
<gene>
    <name evidence="9" type="ORF">Cme02nite_61030</name>
</gene>
<dbReference type="InterPro" id="IPR013325">
    <property type="entry name" value="RNA_pol_sigma_r2"/>
</dbReference>